<dbReference type="AlphaFoldDB" id="B1KI15"/>
<sequence>MFNPLKFLRWYKRYEVKILITILLVGLVYTIADSFLFKGKGKNEYFVEYFEKENLNFIHSSRSGNGFFLVFKHLNEREEVNSRELKAKFGQFIIHRVCHSPLLLKHMEQGGYVSVDVSAETTSYKVPRFNLNIRLDRCNDKITEEL</sequence>
<dbReference type="HOGENOM" id="CLU_1776172_0_0_6"/>
<dbReference type="RefSeq" id="WP_012323839.1">
    <property type="nucleotide sequence ID" value="NC_010506.1"/>
</dbReference>
<dbReference type="EMBL" id="CP000961">
    <property type="protein sequence ID" value="ACA85493.1"/>
    <property type="molecule type" value="Genomic_DNA"/>
</dbReference>
<evidence type="ECO:0000313" key="1">
    <source>
        <dbReference type="EMBL" id="ACA85493.1"/>
    </source>
</evidence>
<proteinExistence type="predicted"/>
<gene>
    <name evidence="1" type="ordered locus">Swoo_1200</name>
</gene>
<dbReference type="KEGG" id="swd:Swoo_1200"/>
<accession>B1KI15</accession>
<evidence type="ECO:0000313" key="2">
    <source>
        <dbReference type="Proteomes" id="UP000002168"/>
    </source>
</evidence>
<dbReference type="Proteomes" id="UP000002168">
    <property type="component" value="Chromosome"/>
</dbReference>
<protein>
    <submittedName>
        <fullName evidence="1">Uncharacterized protein</fullName>
    </submittedName>
</protein>
<organism evidence="1 2">
    <name type="scientific">Shewanella woodyi (strain ATCC 51908 / MS32)</name>
    <dbReference type="NCBI Taxonomy" id="392500"/>
    <lineage>
        <taxon>Bacteria</taxon>
        <taxon>Pseudomonadati</taxon>
        <taxon>Pseudomonadota</taxon>
        <taxon>Gammaproteobacteria</taxon>
        <taxon>Alteromonadales</taxon>
        <taxon>Shewanellaceae</taxon>
        <taxon>Shewanella</taxon>
    </lineage>
</organism>
<keyword evidence="2" id="KW-1185">Reference proteome</keyword>
<reference evidence="1 2" key="1">
    <citation type="submission" date="2008-02" db="EMBL/GenBank/DDBJ databases">
        <title>Complete sequence of Shewanella woodyi ATCC 51908.</title>
        <authorList>
            <consortium name="US DOE Joint Genome Institute"/>
            <person name="Copeland A."/>
            <person name="Lucas S."/>
            <person name="Lapidus A."/>
            <person name="Glavina del Rio T."/>
            <person name="Dalin E."/>
            <person name="Tice H."/>
            <person name="Bruce D."/>
            <person name="Goodwin L."/>
            <person name="Pitluck S."/>
            <person name="Sims D."/>
            <person name="Brettin T."/>
            <person name="Detter J.C."/>
            <person name="Han C."/>
            <person name="Kuske C.R."/>
            <person name="Schmutz J."/>
            <person name="Larimer F."/>
            <person name="Land M."/>
            <person name="Hauser L."/>
            <person name="Kyrpides N."/>
            <person name="Lykidis A."/>
            <person name="Zhao J.-S."/>
            <person name="Richardson P."/>
        </authorList>
    </citation>
    <scope>NUCLEOTIDE SEQUENCE [LARGE SCALE GENOMIC DNA]</scope>
    <source>
        <strain evidence="2">ATCC 51908 / MS32</strain>
    </source>
</reference>
<name>B1KI15_SHEWM</name>